<evidence type="ECO:0000259" key="8">
    <source>
        <dbReference type="Pfam" id="PF22654"/>
    </source>
</evidence>
<evidence type="ECO:0000259" key="7">
    <source>
        <dbReference type="Pfam" id="PF07669"/>
    </source>
</evidence>
<evidence type="ECO:0000256" key="5">
    <source>
        <dbReference type="ARBA" id="ARBA00047942"/>
    </source>
</evidence>
<proteinExistence type="predicted"/>
<organism evidence="9 10">
    <name type="scientific">Corynebacterium variabile (strain DSM 44702 / CIP 107183 / JCM 12073 / NCIMB 30131)</name>
    <name type="common">Corynebacterium mooreparkense</name>
    <dbReference type="NCBI Taxonomy" id="858619"/>
    <lineage>
        <taxon>Bacteria</taxon>
        <taxon>Bacillati</taxon>
        <taxon>Actinomycetota</taxon>
        <taxon>Actinomycetes</taxon>
        <taxon>Mycobacteriales</taxon>
        <taxon>Corynebacteriaceae</taxon>
        <taxon>Corynebacterium</taxon>
    </lineage>
</organism>
<dbReference type="SUPFAM" id="SSF53335">
    <property type="entry name" value="S-adenosyl-L-methionine-dependent methyltransferases"/>
    <property type="match status" value="1"/>
</dbReference>
<protein>
    <recommendedName>
        <fullName evidence="1">site-specific DNA-methyltransferase (adenine-specific)</fullName>
        <ecNumber evidence="1">2.1.1.72</ecNumber>
    </recommendedName>
</protein>
<dbReference type="eggNOG" id="COG1002">
    <property type="taxonomic scope" value="Bacteria"/>
</dbReference>
<dbReference type="Gene3D" id="3.40.50.150">
    <property type="entry name" value="Vaccinia Virus protein VP39"/>
    <property type="match status" value="1"/>
</dbReference>
<dbReference type="KEGG" id="cva:CVAR_1674"/>
<evidence type="ECO:0000256" key="4">
    <source>
        <dbReference type="ARBA" id="ARBA00022691"/>
    </source>
</evidence>
<keyword evidence="3" id="KW-0808">Transferase</keyword>
<dbReference type="HOGENOM" id="CLU_269467_0_0_11"/>
<evidence type="ECO:0000256" key="2">
    <source>
        <dbReference type="ARBA" id="ARBA00022603"/>
    </source>
</evidence>
<gene>
    <name evidence="9" type="ordered locus">CVAR_1674</name>
</gene>
<dbReference type="InterPro" id="IPR050953">
    <property type="entry name" value="N4_N6_ade-DNA_methylase"/>
</dbReference>
<comment type="catalytic activity">
    <reaction evidence="5">
        <text>a 2'-deoxyadenosine in DNA + S-adenosyl-L-methionine = an N(6)-methyl-2'-deoxyadenosine in DNA + S-adenosyl-L-homocysteine + H(+)</text>
        <dbReference type="Rhea" id="RHEA:15197"/>
        <dbReference type="Rhea" id="RHEA-COMP:12418"/>
        <dbReference type="Rhea" id="RHEA-COMP:12419"/>
        <dbReference type="ChEBI" id="CHEBI:15378"/>
        <dbReference type="ChEBI" id="CHEBI:57856"/>
        <dbReference type="ChEBI" id="CHEBI:59789"/>
        <dbReference type="ChEBI" id="CHEBI:90615"/>
        <dbReference type="ChEBI" id="CHEBI:90616"/>
        <dbReference type="EC" id="2.1.1.72"/>
    </reaction>
</comment>
<evidence type="ECO:0000256" key="1">
    <source>
        <dbReference type="ARBA" id="ARBA00011900"/>
    </source>
</evidence>
<dbReference type="PRINTS" id="PR00507">
    <property type="entry name" value="N12N6MTFRASE"/>
</dbReference>
<dbReference type="GO" id="GO:0006304">
    <property type="term" value="P:DNA modification"/>
    <property type="evidence" value="ECO:0007669"/>
    <property type="project" value="InterPro"/>
</dbReference>
<dbReference type="NCBIfam" id="NF033451">
    <property type="entry name" value="BREX_2_MTaseX"/>
    <property type="match status" value="1"/>
</dbReference>
<sequence length="1200" mass="135008">MQNERSDNMARNTTSNSEASLTAALQPVIRNLVKDMRSRLTEDAALHQTWVTEHARAQAADRIGASFEEWSEEQLQQAAAGWVLTTVFLRFIEDNDLFGTRQVFLTGYDADRRSLGRDYEAALYQAHSDYSYRAYLTHCFEQLADVPATKDLVGPHAAIHIIDPSDDAARGIIEFFRALDADENTRWTFNDPERSTRFLGDLYQDLSEYAQKKWALKQTPNFVEEFILDRTLTPALEERPLEGFKLIDPTCGSGHFLLGAFHRLVTEWEKHAPAMPAPERAKKAMQSIHGVDINPFAVAISQFRLTVAYMQAAKDTRLTERESKPGFTVLAGDSLLFGPDAVGQGALNLQAQNFVYSTENADALDEILTPGTYDVVVGNPPYIEVKDPILKKQYKSRYSRYIKGQYNLTIPFMVLFYNLATNGSANIPAGWTGQITGNSFFLKPFGVSLVENFFTEVDVREIIDTAGAHIPGHGTPTVIIIGRNSAPSRRKIVGVIGLEGEPTTPADSSKGLVWTSIVNNIDESGYEDSYISVQELSRDFVSSHPWNLHGTTISQTAEWIQEKSKKTVGEITDAVGRTTHTGLDPAYFIPKNRSLTKFSETVEVATGSNIRDYLIINCNVTLFPYDSIGNSITPHFEEQKHYWTYRSRLQKRTDFGKTVEQRGLRWFDHTMFFPDRYQRKLCLPFPFVATHNHFSLNRDNRVFNQKGPAIIMPNEASEEDHLRLLGVLNSSTACFWLKQNSHGKGIGGVNQESRHELFDEFYEFTGTTLKKFPLPDLEGSDVTERGRRLDALAQELATYEPAAVFTNGTPNQETIDEAEANYVRVRRLMIAEQEELDWAVYFLYGLTDTDMSLPAGSVSGIELGSRPFEIALARRVDAGETTTAWFERHHSTPVTEIPDSWPEAQRVAARARLDLMASDKSIKLLEAPEYKRRWSDDLWTDKVHTALGDWLLTRLETPELWRRADGMPQPRTIRELAAQVETDPDLADVLSVLPLWSTRRGATVEKMLDDLLKGEAVPYVASLRYRNRGFAKRAEWEATWDAQRREDAGEITAEAVPVPPNYSSADMVPTAWKHRGKLDVPKERFISYPGASPEGDSTLLLGWAGWNDLDKGLAIFSTFADRADEDADTETLAGILAGLVEALPWIRQWHNDLDPQFNLKMGDYLEAQLAEAARSLSIPVEDIPAHAPKPATRGRKKTSK</sequence>
<dbReference type="Pfam" id="PF22654">
    <property type="entry name" value="DUF7008"/>
    <property type="match status" value="1"/>
</dbReference>
<dbReference type="InterPro" id="IPR002052">
    <property type="entry name" value="DNA_methylase_N6_adenine_CS"/>
</dbReference>
<dbReference type="REBASE" id="38175">
    <property type="entry name" value="Cva44702ORF1674P"/>
</dbReference>
<evidence type="ECO:0000313" key="10">
    <source>
        <dbReference type="Proteomes" id="UP000006659"/>
    </source>
</evidence>
<evidence type="ECO:0000256" key="6">
    <source>
        <dbReference type="SAM" id="MobiDB-lite"/>
    </source>
</evidence>
<dbReference type="GO" id="GO:0003676">
    <property type="term" value="F:nucleic acid binding"/>
    <property type="evidence" value="ECO:0007669"/>
    <property type="project" value="InterPro"/>
</dbReference>
<keyword evidence="2" id="KW-0489">Methyltransferase</keyword>
<dbReference type="AlphaFoldDB" id="G0HEP0"/>
<evidence type="ECO:0000313" key="9">
    <source>
        <dbReference type="EMBL" id="AEK37026.1"/>
    </source>
</evidence>
<dbReference type="PANTHER" id="PTHR33841:SF1">
    <property type="entry name" value="DNA METHYLTRANSFERASE A"/>
    <property type="match status" value="1"/>
</dbReference>
<accession>G0HEP0</accession>
<feature type="domain" description="DUF7008" evidence="8">
    <location>
        <begin position="829"/>
        <end position="1197"/>
    </location>
</feature>
<dbReference type="InterPro" id="IPR054277">
    <property type="entry name" value="DUF7008"/>
</dbReference>
<dbReference type="PANTHER" id="PTHR33841">
    <property type="entry name" value="DNA METHYLTRANSFERASE YEEA-RELATED"/>
    <property type="match status" value="1"/>
</dbReference>
<dbReference type="STRING" id="858619.CVAR_1674"/>
<keyword evidence="4" id="KW-0949">S-adenosyl-L-methionine</keyword>
<dbReference type="EC" id="2.1.1.72" evidence="1"/>
<evidence type="ECO:0000256" key="3">
    <source>
        <dbReference type="ARBA" id="ARBA00022679"/>
    </source>
</evidence>
<dbReference type="EMBL" id="CP002917">
    <property type="protein sequence ID" value="AEK37026.1"/>
    <property type="molecule type" value="Genomic_DNA"/>
</dbReference>
<dbReference type="PROSITE" id="PS00092">
    <property type="entry name" value="N6_MTASE"/>
    <property type="match status" value="1"/>
</dbReference>
<feature type="domain" description="Type II methyltransferase M.TaqI-like" evidence="7">
    <location>
        <begin position="287"/>
        <end position="467"/>
    </location>
</feature>
<reference evidence="9 10" key="1">
    <citation type="journal article" date="2011" name="BMC Genomics">
        <title>Complete genome sequence of Corynebacterium variabile DSM 44702 isolated from the surface of smear-ripened cheeses and insights into cheese ripening and flavor generation.</title>
        <authorList>
            <person name="Schroeder J."/>
            <person name="Maus I."/>
            <person name="Trost E."/>
            <person name="Tauch A."/>
        </authorList>
    </citation>
    <scope>NUCLEOTIDE SEQUENCE [LARGE SCALE GENOMIC DNA]</scope>
    <source>
        <strain evidence="10">DSM 44702 / JCM 12073 / NCIMB 30131</strain>
    </source>
</reference>
<dbReference type="Proteomes" id="UP000006659">
    <property type="component" value="Chromosome"/>
</dbReference>
<dbReference type="GO" id="GO:0032259">
    <property type="term" value="P:methylation"/>
    <property type="evidence" value="ECO:0007669"/>
    <property type="project" value="UniProtKB-KW"/>
</dbReference>
<name>G0HEP0_CORVD</name>
<dbReference type="GO" id="GO:0009007">
    <property type="term" value="F:site-specific DNA-methyltransferase (adenine-specific) activity"/>
    <property type="evidence" value="ECO:0007669"/>
    <property type="project" value="UniProtKB-EC"/>
</dbReference>
<dbReference type="InterPro" id="IPR029063">
    <property type="entry name" value="SAM-dependent_MTases_sf"/>
</dbReference>
<feature type="region of interest" description="Disordered" evidence="6">
    <location>
        <begin position="1181"/>
        <end position="1200"/>
    </location>
</feature>
<dbReference type="InterPro" id="IPR011639">
    <property type="entry name" value="MethylTrfase_TaqI-like_dom"/>
</dbReference>
<dbReference type="Pfam" id="PF07669">
    <property type="entry name" value="Eco57I"/>
    <property type="match status" value="1"/>
</dbReference>